<proteinExistence type="predicted"/>
<evidence type="ECO:0000313" key="1">
    <source>
        <dbReference type="EMBL" id="TFK63156.1"/>
    </source>
</evidence>
<evidence type="ECO:0000313" key="2">
    <source>
        <dbReference type="Proteomes" id="UP000308600"/>
    </source>
</evidence>
<dbReference type="EMBL" id="ML208537">
    <property type="protein sequence ID" value="TFK63156.1"/>
    <property type="molecule type" value="Genomic_DNA"/>
</dbReference>
<name>A0ACD3ABW3_9AGAR</name>
<accession>A0ACD3ABW3</accession>
<keyword evidence="2" id="KW-1185">Reference proteome</keyword>
<sequence length="208" mass="24132">MGRSNYACVRSIPLTTITTIYGSVSRSYLLNYKYRGYFMSDATTRLPPSHLPPIKNQDSTCLQHRHHNTPSRRPHEHTLNHLSDTSTQQSKFIIEGYLYHSQLRNIPLSFSAFSHLQKFLDFRFRDAASKRARGRKWKQGVRVYTDRRSSMGNVIESMREWLKLIRNINLAGNLSITASETHMQLTSVGRYRTQSLETPSEEKKRTAP</sequence>
<dbReference type="Proteomes" id="UP000308600">
    <property type="component" value="Unassembled WGS sequence"/>
</dbReference>
<gene>
    <name evidence="1" type="ORF">BDN72DRAFT_333542</name>
</gene>
<protein>
    <submittedName>
        <fullName evidence="1">Uncharacterized protein</fullName>
    </submittedName>
</protein>
<reference evidence="1 2" key="1">
    <citation type="journal article" date="2019" name="Nat. Ecol. Evol.">
        <title>Megaphylogeny resolves global patterns of mushroom evolution.</title>
        <authorList>
            <person name="Varga T."/>
            <person name="Krizsan K."/>
            <person name="Foldi C."/>
            <person name="Dima B."/>
            <person name="Sanchez-Garcia M."/>
            <person name="Sanchez-Ramirez S."/>
            <person name="Szollosi G.J."/>
            <person name="Szarkandi J.G."/>
            <person name="Papp V."/>
            <person name="Albert L."/>
            <person name="Andreopoulos W."/>
            <person name="Angelini C."/>
            <person name="Antonin V."/>
            <person name="Barry K.W."/>
            <person name="Bougher N.L."/>
            <person name="Buchanan P."/>
            <person name="Buyck B."/>
            <person name="Bense V."/>
            <person name="Catcheside P."/>
            <person name="Chovatia M."/>
            <person name="Cooper J."/>
            <person name="Damon W."/>
            <person name="Desjardin D."/>
            <person name="Finy P."/>
            <person name="Geml J."/>
            <person name="Haridas S."/>
            <person name="Hughes K."/>
            <person name="Justo A."/>
            <person name="Karasinski D."/>
            <person name="Kautmanova I."/>
            <person name="Kiss B."/>
            <person name="Kocsube S."/>
            <person name="Kotiranta H."/>
            <person name="LaButti K.M."/>
            <person name="Lechner B.E."/>
            <person name="Liimatainen K."/>
            <person name="Lipzen A."/>
            <person name="Lukacs Z."/>
            <person name="Mihaltcheva S."/>
            <person name="Morgado L.N."/>
            <person name="Niskanen T."/>
            <person name="Noordeloos M.E."/>
            <person name="Ohm R.A."/>
            <person name="Ortiz-Santana B."/>
            <person name="Ovrebo C."/>
            <person name="Racz N."/>
            <person name="Riley R."/>
            <person name="Savchenko A."/>
            <person name="Shiryaev A."/>
            <person name="Soop K."/>
            <person name="Spirin V."/>
            <person name="Szebenyi C."/>
            <person name="Tomsovsky M."/>
            <person name="Tulloss R.E."/>
            <person name="Uehling J."/>
            <person name="Grigoriev I.V."/>
            <person name="Vagvolgyi C."/>
            <person name="Papp T."/>
            <person name="Martin F.M."/>
            <person name="Miettinen O."/>
            <person name="Hibbett D.S."/>
            <person name="Nagy L.G."/>
        </authorList>
    </citation>
    <scope>NUCLEOTIDE SEQUENCE [LARGE SCALE GENOMIC DNA]</scope>
    <source>
        <strain evidence="1 2">NL-1719</strain>
    </source>
</reference>
<organism evidence="1 2">
    <name type="scientific">Pluteus cervinus</name>
    <dbReference type="NCBI Taxonomy" id="181527"/>
    <lineage>
        <taxon>Eukaryota</taxon>
        <taxon>Fungi</taxon>
        <taxon>Dikarya</taxon>
        <taxon>Basidiomycota</taxon>
        <taxon>Agaricomycotina</taxon>
        <taxon>Agaricomycetes</taxon>
        <taxon>Agaricomycetidae</taxon>
        <taxon>Agaricales</taxon>
        <taxon>Pluteineae</taxon>
        <taxon>Pluteaceae</taxon>
        <taxon>Pluteus</taxon>
    </lineage>
</organism>